<evidence type="ECO:0000256" key="2">
    <source>
        <dbReference type="ARBA" id="ARBA00002704"/>
    </source>
</evidence>
<dbReference type="GO" id="GO:0033971">
    <property type="term" value="F:hydroxyisourate hydrolase activity"/>
    <property type="evidence" value="ECO:0007669"/>
    <property type="project" value="UniProtKB-EC"/>
</dbReference>
<dbReference type="InterPro" id="IPR036817">
    <property type="entry name" value="Transthyretin/HIU_hydrolase_sf"/>
</dbReference>
<dbReference type="PROSITE" id="PS00769">
    <property type="entry name" value="TRANSTHYRETIN_2"/>
    <property type="match status" value="1"/>
</dbReference>
<evidence type="ECO:0000256" key="7">
    <source>
        <dbReference type="RuleBase" id="RU361270"/>
    </source>
</evidence>
<organism evidence="9 10">
    <name type="scientific">Paenibacillus tundrae</name>
    <dbReference type="NCBI Taxonomy" id="528187"/>
    <lineage>
        <taxon>Bacteria</taxon>
        <taxon>Bacillati</taxon>
        <taxon>Bacillota</taxon>
        <taxon>Bacilli</taxon>
        <taxon>Bacillales</taxon>
        <taxon>Paenibacillaceae</taxon>
        <taxon>Paenibacillus</taxon>
    </lineage>
</organism>
<keyword evidence="5 7" id="KW-0659">Purine metabolism</keyword>
<gene>
    <name evidence="9" type="ORF">J2T19_002887</name>
</gene>
<dbReference type="InterPro" id="IPR023419">
    <property type="entry name" value="Transthyretin_CS"/>
</dbReference>
<comment type="subunit">
    <text evidence="4 7">Homotetramer.</text>
</comment>
<keyword evidence="6 7" id="KW-0378">Hydrolase</keyword>
<dbReference type="PROSITE" id="PS00768">
    <property type="entry name" value="TRANSTHYRETIN_1"/>
    <property type="match status" value="1"/>
</dbReference>
<comment type="function">
    <text evidence="2">Catalyzes the hydrolysis of 5-hydroxyisourate (HIU) to 2-oxo-4-hydroxy-4-carboxy-5-ureidoimidazoline (OHCU).</text>
</comment>
<proteinExistence type="inferred from homology"/>
<protein>
    <recommendedName>
        <fullName evidence="7">5-hydroxyisourate hydrolase</fullName>
        <shortName evidence="7">HIU hydrolase</shortName>
        <shortName evidence="7">HIUHase</shortName>
        <ecNumber evidence="7">3.5.2.17</ecNumber>
    </recommendedName>
</protein>
<comment type="caution">
    <text evidence="9">The sequence shown here is derived from an EMBL/GenBank/DDBJ whole genome shotgun (WGS) entry which is preliminary data.</text>
</comment>
<comment type="similarity">
    <text evidence="3 7">Belongs to the transthyretin family. 5-hydroxyisourate hydrolase subfamily.</text>
</comment>
<evidence type="ECO:0000256" key="5">
    <source>
        <dbReference type="ARBA" id="ARBA00022631"/>
    </source>
</evidence>
<evidence type="ECO:0000313" key="10">
    <source>
        <dbReference type="Proteomes" id="UP001233836"/>
    </source>
</evidence>
<dbReference type="NCBIfam" id="TIGR02962">
    <property type="entry name" value="hdxy_isourate"/>
    <property type="match status" value="1"/>
</dbReference>
<sequence>MMTTAFTGRITTHVLDTSRGIPADGVSIALYALTRDVDGEIRTKIAESMTNLDGRLDTPLIGNGELSIGIYEIQFNVESYYAQRPLGEMAQTLWGVVPIRFTVSDATSHYHIPLLIAPGGYSTYRGS</sequence>
<dbReference type="SUPFAM" id="SSF49472">
    <property type="entry name" value="Transthyretin (synonym: prealbumin)"/>
    <property type="match status" value="1"/>
</dbReference>
<dbReference type="InterPro" id="IPR000895">
    <property type="entry name" value="Transthyretin/HIU_hydrolase"/>
</dbReference>
<feature type="domain" description="Transthyretin/hydroxyisourate hydrolase" evidence="8">
    <location>
        <begin position="10"/>
        <end position="126"/>
    </location>
</feature>
<evidence type="ECO:0000256" key="3">
    <source>
        <dbReference type="ARBA" id="ARBA00009850"/>
    </source>
</evidence>
<evidence type="ECO:0000313" key="9">
    <source>
        <dbReference type="EMBL" id="MDQ0171425.1"/>
    </source>
</evidence>
<evidence type="ECO:0000256" key="1">
    <source>
        <dbReference type="ARBA" id="ARBA00001043"/>
    </source>
</evidence>
<dbReference type="Pfam" id="PF00576">
    <property type="entry name" value="Transthyretin"/>
    <property type="match status" value="1"/>
</dbReference>
<name>A0ABT9WE51_9BACL</name>
<dbReference type="PRINTS" id="PR00189">
    <property type="entry name" value="TRNSTHYRETIN"/>
</dbReference>
<dbReference type="PANTHER" id="PTHR10395">
    <property type="entry name" value="URICASE AND TRANSTHYRETIN-RELATED"/>
    <property type="match status" value="1"/>
</dbReference>
<evidence type="ECO:0000259" key="8">
    <source>
        <dbReference type="Pfam" id="PF00576"/>
    </source>
</evidence>
<dbReference type="InterPro" id="IPR023416">
    <property type="entry name" value="Transthyretin/HIU_hydrolase_d"/>
</dbReference>
<dbReference type="RefSeq" id="WP_307216754.1">
    <property type="nucleotide sequence ID" value="NZ_JAUSTI010000007.1"/>
</dbReference>
<dbReference type="Gene3D" id="2.60.40.180">
    <property type="entry name" value="Transthyretin/hydroxyisourate hydrolase domain"/>
    <property type="match status" value="1"/>
</dbReference>
<accession>A0ABT9WE51</accession>
<comment type="catalytic activity">
    <reaction evidence="1 7">
        <text>5-hydroxyisourate + H2O = 5-hydroxy-2-oxo-4-ureido-2,5-dihydro-1H-imidazole-5-carboxylate + H(+)</text>
        <dbReference type="Rhea" id="RHEA:23736"/>
        <dbReference type="ChEBI" id="CHEBI:15377"/>
        <dbReference type="ChEBI" id="CHEBI:15378"/>
        <dbReference type="ChEBI" id="CHEBI:18072"/>
        <dbReference type="ChEBI" id="CHEBI:58639"/>
        <dbReference type="EC" id="3.5.2.17"/>
    </reaction>
</comment>
<evidence type="ECO:0000256" key="6">
    <source>
        <dbReference type="ARBA" id="ARBA00022801"/>
    </source>
</evidence>
<dbReference type="Proteomes" id="UP001233836">
    <property type="component" value="Unassembled WGS sequence"/>
</dbReference>
<dbReference type="InterPro" id="IPR014306">
    <property type="entry name" value="Hydroxyisourate_hydrolase"/>
</dbReference>
<dbReference type="EMBL" id="JAUSTI010000007">
    <property type="protein sequence ID" value="MDQ0171425.1"/>
    <property type="molecule type" value="Genomic_DNA"/>
</dbReference>
<dbReference type="EC" id="3.5.2.17" evidence="7"/>
<dbReference type="CDD" id="cd05822">
    <property type="entry name" value="TLP_HIUase"/>
    <property type="match status" value="1"/>
</dbReference>
<evidence type="ECO:0000256" key="4">
    <source>
        <dbReference type="ARBA" id="ARBA00011881"/>
    </source>
</evidence>
<dbReference type="PANTHER" id="PTHR10395:SF7">
    <property type="entry name" value="5-HYDROXYISOURATE HYDROLASE"/>
    <property type="match status" value="1"/>
</dbReference>
<dbReference type="InterPro" id="IPR023418">
    <property type="entry name" value="Thyroxine_BS"/>
</dbReference>
<reference evidence="9 10" key="1">
    <citation type="submission" date="2023-07" db="EMBL/GenBank/DDBJ databases">
        <title>Sorghum-associated microbial communities from plants grown in Nebraska, USA.</title>
        <authorList>
            <person name="Schachtman D."/>
        </authorList>
    </citation>
    <scope>NUCLEOTIDE SEQUENCE [LARGE SCALE GENOMIC DNA]</scope>
    <source>
        <strain evidence="9 10">DS1314</strain>
    </source>
</reference>
<keyword evidence="10" id="KW-1185">Reference proteome</keyword>